<dbReference type="InterPro" id="IPR009531">
    <property type="entry name" value="DUF1150"/>
</dbReference>
<proteinExistence type="predicted"/>
<keyword evidence="2" id="KW-1185">Reference proteome</keyword>
<dbReference type="Pfam" id="PF06620">
    <property type="entry name" value="DUF1150"/>
    <property type="match status" value="1"/>
</dbReference>
<dbReference type="AlphaFoldDB" id="A0A509EBW5"/>
<accession>A0A509EBW5</accession>
<gene>
    <name evidence="1" type="ORF">MET9862_02287</name>
</gene>
<evidence type="ECO:0008006" key="3">
    <source>
        <dbReference type="Google" id="ProtNLM"/>
    </source>
</evidence>
<dbReference type="OrthoDB" id="7865555at2"/>
<dbReference type="Proteomes" id="UP000410984">
    <property type="component" value="Unassembled WGS sequence"/>
</dbReference>
<evidence type="ECO:0000313" key="1">
    <source>
        <dbReference type="EMBL" id="VUD71701.1"/>
    </source>
</evidence>
<dbReference type="EMBL" id="CABFPH010000027">
    <property type="protein sequence ID" value="VUD71701.1"/>
    <property type="molecule type" value="Genomic_DNA"/>
</dbReference>
<sequence length="94" mass="9974">MTDLNASPLTPADLDPTQFNAADLAALGEGHIAYVRPIRSDEVKRMFPQAPDLTPGLDLFALLSASGAPILLADSREVVLANAFAHDLQPVSLH</sequence>
<reference evidence="1 2" key="1">
    <citation type="submission" date="2019-06" db="EMBL/GenBank/DDBJ databases">
        <authorList>
            <person name="Rodrigo-Torres L."/>
            <person name="Arahal R. D."/>
            <person name="Lucena T."/>
        </authorList>
    </citation>
    <scope>NUCLEOTIDE SEQUENCE [LARGE SCALE GENOMIC DNA]</scope>
    <source>
        <strain evidence="1 2">SB0023/3</strain>
    </source>
</reference>
<name>A0A509EBW5_9HYPH</name>
<dbReference type="RefSeq" id="WP_142583080.1">
    <property type="nucleotide sequence ID" value="NZ_CABFPH010000027.1"/>
</dbReference>
<evidence type="ECO:0000313" key="2">
    <source>
        <dbReference type="Proteomes" id="UP000410984"/>
    </source>
</evidence>
<protein>
    <recommendedName>
        <fullName evidence="3">NADH oxidase</fullName>
    </recommendedName>
</protein>
<organism evidence="1 2">
    <name type="scientific">Methylobacterium symbioticum</name>
    <dbReference type="NCBI Taxonomy" id="2584084"/>
    <lineage>
        <taxon>Bacteria</taxon>
        <taxon>Pseudomonadati</taxon>
        <taxon>Pseudomonadota</taxon>
        <taxon>Alphaproteobacteria</taxon>
        <taxon>Hyphomicrobiales</taxon>
        <taxon>Methylobacteriaceae</taxon>
        <taxon>Methylobacterium</taxon>
    </lineage>
</organism>